<dbReference type="RefSeq" id="WP_040687262.1">
    <property type="nucleotide sequence ID" value="NZ_VBTY01000022.1"/>
</dbReference>
<gene>
    <name evidence="1" type="ORF">FEV09_04450</name>
</gene>
<dbReference type="EMBL" id="VBTY01000022">
    <property type="protein sequence ID" value="MDG3493801.1"/>
    <property type="molecule type" value="Genomic_DNA"/>
</dbReference>
<protein>
    <submittedName>
        <fullName evidence="1">Uncharacterized protein</fullName>
    </submittedName>
</protein>
<keyword evidence="2" id="KW-1185">Reference proteome</keyword>
<dbReference type="AlphaFoldDB" id="A0A9X4RGV1"/>
<evidence type="ECO:0000313" key="1">
    <source>
        <dbReference type="EMBL" id="MDG3493801.1"/>
    </source>
</evidence>
<organism evidence="1 2">
    <name type="scientific">Pseudanabaena catenata USMAC16</name>
    <dbReference type="NCBI Taxonomy" id="1855837"/>
    <lineage>
        <taxon>Bacteria</taxon>
        <taxon>Bacillati</taxon>
        <taxon>Cyanobacteriota</taxon>
        <taxon>Cyanophyceae</taxon>
        <taxon>Pseudanabaenales</taxon>
        <taxon>Pseudanabaenaceae</taxon>
        <taxon>Pseudanabaena</taxon>
    </lineage>
</organism>
<comment type="caution">
    <text evidence="1">The sequence shown here is derived from an EMBL/GenBank/DDBJ whole genome shotgun (WGS) entry which is preliminary data.</text>
</comment>
<dbReference type="Proteomes" id="UP001152872">
    <property type="component" value="Unassembled WGS sequence"/>
</dbReference>
<reference evidence="1" key="1">
    <citation type="submission" date="2019-05" db="EMBL/GenBank/DDBJ databases">
        <title>Whole genome sequencing of Pseudanabaena catenata USMAC16.</title>
        <authorList>
            <person name="Khan Z."/>
            <person name="Omar W.M."/>
            <person name="Convey P."/>
            <person name="Merican F."/>
            <person name="Najimudin N."/>
        </authorList>
    </citation>
    <scope>NUCLEOTIDE SEQUENCE</scope>
    <source>
        <strain evidence="1">USMAC16</strain>
    </source>
</reference>
<evidence type="ECO:0000313" key="2">
    <source>
        <dbReference type="Proteomes" id="UP001152872"/>
    </source>
</evidence>
<sequence>MISIAFLQYQHHRIEDLRSQQQKNFKAILITIEKYLYRINNLTNNPTNNHTNAMILNSLNQVRSIMINTIAGTEKAIMYLGKIFVIDKAYNSLTDAIAGCRRDLDLGMAILIVPDANKYCVWVVIPDELIVNPC</sequence>
<name>A0A9X4RGV1_9CYAN</name>
<proteinExistence type="predicted"/>
<accession>A0A9X4RGV1</accession>